<accession>A0AAW5REC8</accession>
<dbReference type="EMBL" id="JAHPRE010000031">
    <property type="protein sequence ID" value="MCU4397057.1"/>
    <property type="molecule type" value="Genomic_DNA"/>
</dbReference>
<sequence>MLKTGKDYDYVRNEMDLPRLRAMNAYNKKFPPEEVNLHRIYLMLACFFGVDKDEPEDDIPEEDLPDILETLKAFPQG</sequence>
<evidence type="ECO:0000313" key="2">
    <source>
        <dbReference type="Proteomes" id="UP001208534"/>
    </source>
</evidence>
<comment type="caution">
    <text evidence="1">The sequence shown here is derived from an EMBL/GenBank/DDBJ whole genome shotgun (WGS) entry which is preliminary data.</text>
</comment>
<dbReference type="Proteomes" id="UP001208534">
    <property type="component" value="Unassembled WGS sequence"/>
</dbReference>
<protein>
    <submittedName>
        <fullName evidence="1">Uncharacterized protein</fullName>
    </submittedName>
</protein>
<reference evidence="1" key="1">
    <citation type="submission" date="2021-06" db="EMBL/GenBank/DDBJ databases">
        <title>Propagation of a rapidly emergent carbapenem-resistant Acinetobacter baumannii lineage by various extra-hospital transmission networks.</title>
        <authorList>
            <person name="Calix J."/>
        </authorList>
    </citation>
    <scope>NUCLEOTIDE SEQUENCE</scope>
    <source>
        <strain evidence="1">WU_MDCI_Aw63</strain>
    </source>
</reference>
<proteinExistence type="predicted"/>
<organism evidence="1 2">
    <name type="scientific">Acinetobacter junii</name>
    <dbReference type="NCBI Taxonomy" id="40215"/>
    <lineage>
        <taxon>Bacteria</taxon>
        <taxon>Pseudomonadati</taxon>
        <taxon>Pseudomonadota</taxon>
        <taxon>Gammaproteobacteria</taxon>
        <taxon>Moraxellales</taxon>
        <taxon>Moraxellaceae</taxon>
        <taxon>Acinetobacter</taxon>
    </lineage>
</organism>
<evidence type="ECO:0000313" key="1">
    <source>
        <dbReference type="EMBL" id="MCU4397057.1"/>
    </source>
</evidence>
<gene>
    <name evidence="1" type="ORF">KTH64_08825</name>
</gene>
<name>A0AAW5REC8_ACIJU</name>
<dbReference type="AlphaFoldDB" id="A0AAW5REC8"/>